<dbReference type="GO" id="GO:0007034">
    <property type="term" value="P:vacuolar transport"/>
    <property type="evidence" value="ECO:0007669"/>
    <property type="project" value="InterPro"/>
</dbReference>
<dbReference type="Proteomes" id="UP000030653">
    <property type="component" value="Unassembled WGS sequence"/>
</dbReference>
<evidence type="ECO:0000256" key="3">
    <source>
        <dbReference type="ARBA" id="ARBA00022989"/>
    </source>
</evidence>
<dbReference type="GO" id="GO:0030001">
    <property type="term" value="P:metal ion transport"/>
    <property type="evidence" value="ECO:0007669"/>
    <property type="project" value="InterPro"/>
</dbReference>
<dbReference type="GO" id="GO:0006511">
    <property type="term" value="P:ubiquitin-dependent protein catabolic process"/>
    <property type="evidence" value="ECO:0007669"/>
    <property type="project" value="TreeGrafter"/>
</dbReference>
<evidence type="ECO:0000256" key="1">
    <source>
        <dbReference type="ARBA" id="ARBA00004141"/>
    </source>
</evidence>
<evidence type="ECO:0000313" key="7">
    <source>
        <dbReference type="EMBL" id="EJU06221.1"/>
    </source>
</evidence>
<dbReference type="RefSeq" id="XP_040633115.1">
    <property type="nucleotide sequence ID" value="XM_040774519.1"/>
</dbReference>
<evidence type="ECO:0000313" key="8">
    <source>
        <dbReference type="Proteomes" id="UP000030653"/>
    </source>
</evidence>
<feature type="non-terminal residue" evidence="7">
    <location>
        <position position="1"/>
    </location>
</feature>
<name>M5G7Q1_DACPD</name>
<keyword evidence="4 6" id="KW-0472">Membrane</keyword>
<dbReference type="GO" id="GO:0031398">
    <property type="term" value="P:positive regulation of protein ubiquitination"/>
    <property type="evidence" value="ECO:0007669"/>
    <property type="project" value="TreeGrafter"/>
</dbReference>
<sequence length="259" mass="27787">GGGMRNDGVFGNMSAKPDQQGAGMRRGLNEEGENPDWVPEIASNQAPPSYLSAQADAVPPYYEASLGAGGPGFSGAISPGASLLIDNLPPGSLFSFLWNLLVSLSFQFVGFLLTYLLHTSHAAKQGSRAGLGITLIQYGFYLRQRAETLSHGTMDANGMWHFPGDEVPPPADPTPSFSTAAEADAFYKMHNDTLPSTPASLPMGDGMGMGGSMIGSTTNTAFPHQLSVANEWLSFFLMTIGWFVLLTSILSYWRVKRWE</sequence>
<reference evidence="7 8" key="1">
    <citation type="journal article" date="2012" name="Science">
        <title>The Paleozoic origin of enzymatic lignin decomposition reconstructed from 31 fungal genomes.</title>
        <authorList>
            <person name="Floudas D."/>
            <person name="Binder M."/>
            <person name="Riley R."/>
            <person name="Barry K."/>
            <person name="Blanchette R.A."/>
            <person name="Henrissat B."/>
            <person name="Martinez A.T."/>
            <person name="Otillar R."/>
            <person name="Spatafora J.W."/>
            <person name="Yadav J.S."/>
            <person name="Aerts A."/>
            <person name="Benoit I."/>
            <person name="Boyd A."/>
            <person name="Carlson A."/>
            <person name="Copeland A."/>
            <person name="Coutinho P.M."/>
            <person name="de Vries R.P."/>
            <person name="Ferreira P."/>
            <person name="Findley K."/>
            <person name="Foster B."/>
            <person name="Gaskell J."/>
            <person name="Glotzer D."/>
            <person name="Gorecki P."/>
            <person name="Heitman J."/>
            <person name="Hesse C."/>
            <person name="Hori C."/>
            <person name="Igarashi K."/>
            <person name="Jurgens J.A."/>
            <person name="Kallen N."/>
            <person name="Kersten P."/>
            <person name="Kohler A."/>
            <person name="Kuees U."/>
            <person name="Kumar T.K.A."/>
            <person name="Kuo A."/>
            <person name="LaButti K."/>
            <person name="Larrondo L.F."/>
            <person name="Lindquist E."/>
            <person name="Ling A."/>
            <person name="Lombard V."/>
            <person name="Lucas S."/>
            <person name="Lundell T."/>
            <person name="Martin R."/>
            <person name="McLaughlin D.J."/>
            <person name="Morgenstern I."/>
            <person name="Morin E."/>
            <person name="Murat C."/>
            <person name="Nagy L.G."/>
            <person name="Nolan M."/>
            <person name="Ohm R.A."/>
            <person name="Patyshakuliyeva A."/>
            <person name="Rokas A."/>
            <person name="Ruiz-Duenas F.J."/>
            <person name="Sabat G."/>
            <person name="Salamov A."/>
            <person name="Samejima M."/>
            <person name="Schmutz J."/>
            <person name="Slot J.C."/>
            <person name="St John F."/>
            <person name="Stenlid J."/>
            <person name="Sun H."/>
            <person name="Sun S."/>
            <person name="Syed K."/>
            <person name="Tsang A."/>
            <person name="Wiebenga A."/>
            <person name="Young D."/>
            <person name="Pisabarro A."/>
            <person name="Eastwood D.C."/>
            <person name="Martin F."/>
            <person name="Cullen D."/>
            <person name="Grigoriev I.V."/>
            <person name="Hibbett D.S."/>
        </authorList>
    </citation>
    <scope>NUCLEOTIDE SEQUENCE [LARGE SCALE GENOMIC DNA]</scope>
    <source>
        <strain evidence="7 8">DJM-731 SS1</strain>
    </source>
</reference>
<comment type="subcellular location">
    <subcellularLocation>
        <location evidence="1">Membrane</location>
        <topology evidence="1">Multi-pass membrane protein</topology>
    </subcellularLocation>
</comment>
<evidence type="ECO:0008006" key="9">
    <source>
        <dbReference type="Google" id="ProtNLM"/>
    </source>
</evidence>
<dbReference type="OrthoDB" id="10003116at2759"/>
<dbReference type="HOGENOM" id="CLU_041193_0_1_1"/>
<proteinExistence type="predicted"/>
<evidence type="ECO:0000256" key="5">
    <source>
        <dbReference type="SAM" id="MobiDB-lite"/>
    </source>
</evidence>
<feature type="transmembrane region" description="Helical" evidence="6">
    <location>
        <begin position="232"/>
        <end position="253"/>
    </location>
</feature>
<evidence type="ECO:0000256" key="4">
    <source>
        <dbReference type="ARBA" id="ARBA00023136"/>
    </source>
</evidence>
<evidence type="ECO:0000256" key="2">
    <source>
        <dbReference type="ARBA" id="ARBA00022692"/>
    </source>
</evidence>
<keyword evidence="8" id="KW-1185">Reference proteome</keyword>
<keyword evidence="2 6" id="KW-0812">Transmembrane</keyword>
<dbReference type="InterPro" id="IPR019325">
    <property type="entry name" value="NEDD4/Bsd2"/>
</dbReference>
<dbReference type="Pfam" id="PF10176">
    <property type="entry name" value="NEDD4_Bsd2"/>
    <property type="match status" value="1"/>
</dbReference>
<dbReference type="GO" id="GO:0016020">
    <property type="term" value="C:membrane"/>
    <property type="evidence" value="ECO:0007669"/>
    <property type="project" value="UniProtKB-SubCell"/>
</dbReference>
<feature type="transmembrane region" description="Helical" evidence="6">
    <location>
        <begin position="96"/>
        <end position="118"/>
    </location>
</feature>
<keyword evidence="3 6" id="KW-1133">Transmembrane helix</keyword>
<dbReference type="GO" id="GO:0005783">
    <property type="term" value="C:endoplasmic reticulum"/>
    <property type="evidence" value="ECO:0007669"/>
    <property type="project" value="TreeGrafter"/>
</dbReference>
<feature type="non-terminal residue" evidence="7">
    <location>
        <position position="259"/>
    </location>
</feature>
<evidence type="ECO:0000256" key="6">
    <source>
        <dbReference type="SAM" id="Phobius"/>
    </source>
</evidence>
<dbReference type="CDD" id="cd22212">
    <property type="entry name" value="NDFIP-like"/>
    <property type="match status" value="1"/>
</dbReference>
<dbReference type="EMBL" id="JH795855">
    <property type="protein sequence ID" value="EJU06221.1"/>
    <property type="molecule type" value="Genomic_DNA"/>
</dbReference>
<protein>
    <recommendedName>
        <fullName evidence="9">Metal homeostatis protein bsd2</fullName>
    </recommendedName>
</protein>
<gene>
    <name evidence="7" type="ORF">DACRYDRAFT_42457</name>
</gene>
<dbReference type="OMA" id="SFVWNGM"/>
<dbReference type="AlphaFoldDB" id="M5G7Q1"/>
<organism evidence="7 8">
    <name type="scientific">Dacryopinax primogenitus (strain DJM 731)</name>
    <name type="common">Brown rot fungus</name>
    <dbReference type="NCBI Taxonomy" id="1858805"/>
    <lineage>
        <taxon>Eukaryota</taxon>
        <taxon>Fungi</taxon>
        <taxon>Dikarya</taxon>
        <taxon>Basidiomycota</taxon>
        <taxon>Agaricomycotina</taxon>
        <taxon>Dacrymycetes</taxon>
        <taxon>Dacrymycetales</taxon>
        <taxon>Dacrymycetaceae</taxon>
        <taxon>Dacryopinax</taxon>
    </lineage>
</organism>
<dbReference type="PANTHER" id="PTHR13396:SF5">
    <property type="entry name" value="NEDD4 FAMILY INTERACTING PROTEIN"/>
    <property type="match status" value="1"/>
</dbReference>
<feature type="region of interest" description="Disordered" evidence="5">
    <location>
        <begin position="1"/>
        <end position="40"/>
    </location>
</feature>
<dbReference type="PANTHER" id="PTHR13396">
    <property type="entry name" value="NEDD4 FAMILY INTERACTING PROTEIN 1/2"/>
    <property type="match status" value="1"/>
</dbReference>
<accession>M5G7Q1</accession>
<dbReference type="GO" id="GO:0048471">
    <property type="term" value="C:perinuclear region of cytoplasm"/>
    <property type="evidence" value="ECO:0007669"/>
    <property type="project" value="TreeGrafter"/>
</dbReference>
<dbReference type="GO" id="GO:0005794">
    <property type="term" value="C:Golgi apparatus"/>
    <property type="evidence" value="ECO:0007669"/>
    <property type="project" value="TreeGrafter"/>
</dbReference>
<dbReference type="STRING" id="1858805.M5G7Q1"/>
<dbReference type="GeneID" id="63689581"/>